<dbReference type="CDD" id="cd03398">
    <property type="entry name" value="PAP2_haloperoxidase"/>
    <property type="match status" value="1"/>
</dbReference>
<name>A0A835TGV3_CHLIN</name>
<dbReference type="InterPro" id="IPR036938">
    <property type="entry name" value="PAP2/HPO_sf"/>
</dbReference>
<sequence length="431" mass="46198">MARAVTVLAALAVIGLLALTAPATAELQNSIVIRWTYIAQRVVRQLRLTNQLSAKLYGHVGVAQYLAYKQAKGNAAVNADLASAFAVHSVLARTNPTLAPALLDVALYDDVAASGVSEAVRDASAALGVKIGIDIATASASDAGLEVSYYRPGYPDSLARDNVYVFTPEQIGAPRDFLLYPNYANGSTFIYPVSKIPGLAAPFLKAPFKFGTPDFEAENRVVLDQGGAYAPNRTPYDTDTARFWLGAVSGSGGQGSAGVTGMVQNISITILPASYSPEQQAAFFAKLGTAFYDAIVAVWYVKFKAPRWRPITAIQKYYNASWTPLLGTPQHPEYPSAHQGIFGGGWSVLVRELGGKSDYTFTVKSDWPNIADRTYTNLADAAAEAGNSRIFAGAHWAQANNDGFAIGKAVGEYIYDNLDKIIYGKQTALKW</sequence>
<dbReference type="InterPro" id="IPR052559">
    <property type="entry name" value="V-haloperoxidase"/>
</dbReference>
<feature type="signal peptide" evidence="1">
    <location>
        <begin position="1"/>
        <end position="25"/>
    </location>
</feature>
<dbReference type="PANTHER" id="PTHR34599:SF1">
    <property type="entry name" value="PHOSPHATIDIC ACID PHOSPHATASE TYPE 2_HALOPEROXIDASE DOMAIN-CONTAINING PROTEIN"/>
    <property type="match status" value="1"/>
</dbReference>
<reference evidence="2" key="1">
    <citation type="journal article" date="2020" name="bioRxiv">
        <title>Comparative genomics of Chlamydomonas.</title>
        <authorList>
            <person name="Craig R.J."/>
            <person name="Hasan A.R."/>
            <person name="Ness R.W."/>
            <person name="Keightley P.D."/>
        </authorList>
    </citation>
    <scope>NUCLEOTIDE SEQUENCE</scope>
    <source>
        <strain evidence="2">SAG 7.73</strain>
    </source>
</reference>
<accession>A0A835TGV3</accession>
<keyword evidence="3" id="KW-1185">Reference proteome</keyword>
<feature type="chain" id="PRO_5033016398" description="Vanadium-dependent haloperoxidase" evidence="1">
    <location>
        <begin position="26"/>
        <end position="431"/>
    </location>
</feature>
<evidence type="ECO:0000313" key="2">
    <source>
        <dbReference type="EMBL" id="KAG2443507.1"/>
    </source>
</evidence>
<dbReference type="Gene3D" id="1.10.606.20">
    <property type="match status" value="1"/>
</dbReference>
<dbReference type="Proteomes" id="UP000650467">
    <property type="component" value="Unassembled WGS sequence"/>
</dbReference>
<gene>
    <name evidence="2" type="ORF">HXX76_001860</name>
</gene>
<evidence type="ECO:0008006" key="4">
    <source>
        <dbReference type="Google" id="ProtNLM"/>
    </source>
</evidence>
<dbReference type="PANTHER" id="PTHR34599">
    <property type="entry name" value="PEROXIDASE-RELATED"/>
    <property type="match status" value="1"/>
</dbReference>
<comment type="caution">
    <text evidence="2">The sequence shown here is derived from an EMBL/GenBank/DDBJ whole genome shotgun (WGS) entry which is preliminary data.</text>
</comment>
<dbReference type="AlphaFoldDB" id="A0A835TGV3"/>
<evidence type="ECO:0000256" key="1">
    <source>
        <dbReference type="SAM" id="SignalP"/>
    </source>
</evidence>
<proteinExistence type="predicted"/>
<keyword evidence="1" id="KW-0732">Signal</keyword>
<dbReference type="EMBL" id="JAEHOC010000003">
    <property type="protein sequence ID" value="KAG2443507.1"/>
    <property type="molecule type" value="Genomic_DNA"/>
</dbReference>
<organism evidence="2 3">
    <name type="scientific">Chlamydomonas incerta</name>
    <dbReference type="NCBI Taxonomy" id="51695"/>
    <lineage>
        <taxon>Eukaryota</taxon>
        <taxon>Viridiplantae</taxon>
        <taxon>Chlorophyta</taxon>
        <taxon>core chlorophytes</taxon>
        <taxon>Chlorophyceae</taxon>
        <taxon>CS clade</taxon>
        <taxon>Chlamydomonadales</taxon>
        <taxon>Chlamydomonadaceae</taxon>
        <taxon>Chlamydomonas</taxon>
    </lineage>
</organism>
<dbReference type="SUPFAM" id="SSF48317">
    <property type="entry name" value="Acid phosphatase/Vanadium-dependent haloperoxidase"/>
    <property type="match status" value="1"/>
</dbReference>
<dbReference type="OrthoDB" id="1876163at2759"/>
<evidence type="ECO:0000313" key="3">
    <source>
        <dbReference type="Proteomes" id="UP000650467"/>
    </source>
</evidence>
<protein>
    <recommendedName>
        <fullName evidence="4">Vanadium-dependent haloperoxidase</fullName>
    </recommendedName>
</protein>